<dbReference type="GO" id="GO:0016301">
    <property type="term" value="F:kinase activity"/>
    <property type="evidence" value="ECO:0007669"/>
    <property type="project" value="UniProtKB-KW"/>
</dbReference>
<evidence type="ECO:0000313" key="1">
    <source>
        <dbReference type="EMBL" id="MEQ2543719.1"/>
    </source>
</evidence>
<gene>
    <name evidence="1" type="ORF">WMO46_01990</name>
</gene>
<dbReference type="GeneID" id="78180118"/>
<proteinExistence type="predicted"/>
<dbReference type="EMBL" id="JBBMFL010000002">
    <property type="protein sequence ID" value="MEQ2543719.1"/>
    <property type="molecule type" value="Genomic_DNA"/>
</dbReference>
<comment type="caution">
    <text evidence="1">The sequence shown here is derived from an EMBL/GenBank/DDBJ whole genome shotgun (WGS) entry which is preliminary data.</text>
</comment>
<keyword evidence="1" id="KW-0808">Transferase</keyword>
<dbReference type="Pfam" id="PF06293">
    <property type="entry name" value="Kdo"/>
    <property type="match status" value="1"/>
</dbReference>
<name>A0ABV1GTJ8_9BACT</name>
<dbReference type="SUPFAM" id="SSF56112">
    <property type="entry name" value="Protein kinase-like (PK-like)"/>
    <property type="match status" value="1"/>
</dbReference>
<dbReference type="Gene3D" id="1.10.510.10">
    <property type="entry name" value="Transferase(Phosphotransferase) domain 1"/>
    <property type="match status" value="1"/>
</dbReference>
<protein>
    <submittedName>
        <fullName evidence="1">Lipopolysaccharide kinase InaA family protein</fullName>
    </submittedName>
</protein>
<reference evidence="1 2" key="1">
    <citation type="submission" date="2024-03" db="EMBL/GenBank/DDBJ databases">
        <title>Human intestinal bacterial collection.</title>
        <authorList>
            <person name="Pauvert C."/>
            <person name="Hitch T.C.A."/>
            <person name="Clavel T."/>
        </authorList>
    </citation>
    <scope>NUCLEOTIDE SEQUENCE [LARGE SCALE GENOMIC DNA]</scope>
    <source>
        <strain evidence="1 2">CLA-KB-H122</strain>
    </source>
</reference>
<organism evidence="1 2">
    <name type="scientific">Alistipes intestinihominis</name>
    <dbReference type="NCBI Taxonomy" id="3133172"/>
    <lineage>
        <taxon>Bacteria</taxon>
        <taxon>Pseudomonadati</taxon>
        <taxon>Bacteroidota</taxon>
        <taxon>Bacteroidia</taxon>
        <taxon>Bacteroidales</taxon>
        <taxon>Rikenellaceae</taxon>
        <taxon>Alistipes</taxon>
    </lineage>
</organism>
<keyword evidence="2" id="KW-1185">Reference proteome</keyword>
<keyword evidence="1" id="KW-0418">Kinase</keyword>
<accession>A0ABV1GTJ8</accession>
<evidence type="ECO:0000313" key="2">
    <source>
        <dbReference type="Proteomes" id="UP001460202"/>
    </source>
</evidence>
<dbReference type="Proteomes" id="UP001460202">
    <property type="component" value="Unassembled WGS sequence"/>
</dbReference>
<dbReference type="InterPro" id="IPR011009">
    <property type="entry name" value="Kinase-like_dom_sf"/>
</dbReference>
<sequence length="251" mass="29389">MRIHVNPASDRLRSFAEHLPELFENGGEVLHTGRNTIKAFDVGGGYRVAVKRFRRPNLFQAFVYTFFRRSKARRSYEHAVRLRALGIDSPEPIAWSEYRRHGLLSDSYYISRCSDYTPLSQTTGHFPSAGTVPVLEAFARFAGQLHEQGIEHRDFNHGNVLWRRDTATGAIRFQLIDINRMRFADRPLRPRACMVNLRRLSCPAVAFLFILDRYAEARGWNIDDTLLQGTFFRLAFGRRKELRKRFRRRKR</sequence>
<dbReference type="RefSeq" id="WP_019151579.1">
    <property type="nucleotide sequence ID" value="NZ_JBBMFL010000002.1"/>
</dbReference>